<gene>
    <name evidence="5" type="ORF">Zmor_004668</name>
</gene>
<dbReference type="PROSITE" id="PS50088">
    <property type="entry name" value="ANK_REPEAT"/>
    <property type="match status" value="3"/>
</dbReference>
<accession>A0AA38MLI8</accession>
<keyword evidence="1" id="KW-0677">Repeat</keyword>
<dbReference type="AlphaFoldDB" id="A0AA38MLI8"/>
<sequence>MTDKNVDKFLVSGFSDDEEDIDPERNPSEENPKQILSAAENGKLDEVKSLLEQDPTLANVTDKEGYTPLHRACYGNHVEVVKYLLQNGANIAAKTEMQWEPLHSCCQWNNIECAQVLIAEGADVNAPSEGGQTPLHIAASHGACYDVVQLLLMHPYIKPELKNVSKETAYDIARRSSKYRNVFDMVDPLIDVKNLHDL</sequence>
<feature type="repeat" description="ANK" evidence="3">
    <location>
        <begin position="130"/>
        <end position="152"/>
    </location>
</feature>
<dbReference type="PROSITE" id="PS50297">
    <property type="entry name" value="ANK_REP_REGION"/>
    <property type="match status" value="2"/>
</dbReference>
<evidence type="ECO:0000256" key="1">
    <source>
        <dbReference type="ARBA" id="ARBA00022737"/>
    </source>
</evidence>
<evidence type="ECO:0000313" key="5">
    <source>
        <dbReference type="EMBL" id="KAJ3660203.1"/>
    </source>
</evidence>
<dbReference type="Proteomes" id="UP001168821">
    <property type="component" value="Unassembled WGS sequence"/>
</dbReference>
<dbReference type="PRINTS" id="PR01415">
    <property type="entry name" value="ANKYRIN"/>
</dbReference>
<dbReference type="SUPFAM" id="SSF48403">
    <property type="entry name" value="Ankyrin repeat"/>
    <property type="match status" value="1"/>
</dbReference>
<feature type="repeat" description="ANK" evidence="3">
    <location>
        <begin position="97"/>
        <end position="129"/>
    </location>
</feature>
<feature type="repeat" description="ANK" evidence="3">
    <location>
        <begin position="64"/>
        <end position="96"/>
    </location>
</feature>
<name>A0AA38MLI8_9CUCU</name>
<comment type="caution">
    <text evidence="5">The sequence shown here is derived from an EMBL/GenBank/DDBJ whole genome shotgun (WGS) entry which is preliminary data.</text>
</comment>
<dbReference type="PANTHER" id="PTHR24198:SF165">
    <property type="entry name" value="ANKYRIN REPEAT-CONTAINING PROTEIN-RELATED"/>
    <property type="match status" value="1"/>
</dbReference>
<protein>
    <recommendedName>
        <fullName evidence="7">Ankyrin repeat domain-containing protein 49</fullName>
    </recommendedName>
</protein>
<evidence type="ECO:0000256" key="4">
    <source>
        <dbReference type="SAM" id="MobiDB-lite"/>
    </source>
</evidence>
<dbReference type="Gene3D" id="1.25.40.20">
    <property type="entry name" value="Ankyrin repeat-containing domain"/>
    <property type="match status" value="2"/>
</dbReference>
<feature type="region of interest" description="Disordered" evidence="4">
    <location>
        <begin position="1"/>
        <end position="34"/>
    </location>
</feature>
<feature type="compositionally biased region" description="Basic and acidic residues" evidence="4">
    <location>
        <begin position="23"/>
        <end position="32"/>
    </location>
</feature>
<evidence type="ECO:0008006" key="7">
    <source>
        <dbReference type="Google" id="ProtNLM"/>
    </source>
</evidence>
<evidence type="ECO:0000313" key="6">
    <source>
        <dbReference type="Proteomes" id="UP001168821"/>
    </source>
</evidence>
<organism evidence="5 6">
    <name type="scientific">Zophobas morio</name>
    <dbReference type="NCBI Taxonomy" id="2755281"/>
    <lineage>
        <taxon>Eukaryota</taxon>
        <taxon>Metazoa</taxon>
        <taxon>Ecdysozoa</taxon>
        <taxon>Arthropoda</taxon>
        <taxon>Hexapoda</taxon>
        <taxon>Insecta</taxon>
        <taxon>Pterygota</taxon>
        <taxon>Neoptera</taxon>
        <taxon>Endopterygota</taxon>
        <taxon>Coleoptera</taxon>
        <taxon>Polyphaga</taxon>
        <taxon>Cucujiformia</taxon>
        <taxon>Tenebrionidae</taxon>
        <taxon>Zophobas</taxon>
    </lineage>
</organism>
<dbReference type="Pfam" id="PF12796">
    <property type="entry name" value="Ank_2"/>
    <property type="match status" value="1"/>
</dbReference>
<dbReference type="SMART" id="SM00248">
    <property type="entry name" value="ANK"/>
    <property type="match status" value="3"/>
</dbReference>
<dbReference type="PANTHER" id="PTHR24198">
    <property type="entry name" value="ANKYRIN REPEAT AND PROTEIN KINASE DOMAIN-CONTAINING PROTEIN"/>
    <property type="match status" value="1"/>
</dbReference>
<proteinExistence type="predicted"/>
<evidence type="ECO:0000256" key="3">
    <source>
        <dbReference type="PROSITE-ProRule" id="PRU00023"/>
    </source>
</evidence>
<dbReference type="InterPro" id="IPR002110">
    <property type="entry name" value="Ankyrin_rpt"/>
</dbReference>
<dbReference type="Pfam" id="PF00023">
    <property type="entry name" value="Ank"/>
    <property type="match status" value="1"/>
</dbReference>
<evidence type="ECO:0000256" key="2">
    <source>
        <dbReference type="ARBA" id="ARBA00023043"/>
    </source>
</evidence>
<dbReference type="EMBL" id="JALNTZ010000002">
    <property type="protein sequence ID" value="KAJ3660203.1"/>
    <property type="molecule type" value="Genomic_DNA"/>
</dbReference>
<dbReference type="InterPro" id="IPR036770">
    <property type="entry name" value="Ankyrin_rpt-contain_sf"/>
</dbReference>
<keyword evidence="2 3" id="KW-0040">ANK repeat</keyword>
<keyword evidence="6" id="KW-1185">Reference proteome</keyword>
<reference evidence="5" key="1">
    <citation type="journal article" date="2023" name="G3 (Bethesda)">
        <title>Whole genome assemblies of Zophobas morio and Tenebrio molitor.</title>
        <authorList>
            <person name="Kaur S."/>
            <person name="Stinson S.A."/>
            <person name="diCenzo G.C."/>
        </authorList>
    </citation>
    <scope>NUCLEOTIDE SEQUENCE</scope>
    <source>
        <strain evidence="5">QUZm001</strain>
    </source>
</reference>